<reference evidence="2 3" key="1">
    <citation type="submission" date="2024-01" db="EMBL/GenBank/DDBJ databases">
        <title>Genome assemblies of Stephania.</title>
        <authorList>
            <person name="Yang L."/>
        </authorList>
    </citation>
    <scope>NUCLEOTIDE SEQUENCE [LARGE SCALE GENOMIC DNA]</scope>
    <source>
        <strain evidence="2">QJT</strain>
        <tissue evidence="2">Leaf</tissue>
    </source>
</reference>
<dbReference type="AlphaFoldDB" id="A0AAP0KLT6"/>
<feature type="region of interest" description="Disordered" evidence="1">
    <location>
        <begin position="40"/>
        <end position="69"/>
    </location>
</feature>
<organism evidence="2 3">
    <name type="scientific">Stephania japonica</name>
    <dbReference type="NCBI Taxonomy" id="461633"/>
    <lineage>
        <taxon>Eukaryota</taxon>
        <taxon>Viridiplantae</taxon>
        <taxon>Streptophyta</taxon>
        <taxon>Embryophyta</taxon>
        <taxon>Tracheophyta</taxon>
        <taxon>Spermatophyta</taxon>
        <taxon>Magnoliopsida</taxon>
        <taxon>Ranunculales</taxon>
        <taxon>Menispermaceae</taxon>
        <taxon>Menispermoideae</taxon>
        <taxon>Cissampelideae</taxon>
        <taxon>Stephania</taxon>
    </lineage>
</organism>
<feature type="compositionally biased region" description="Acidic residues" evidence="1">
    <location>
        <begin position="59"/>
        <end position="69"/>
    </location>
</feature>
<evidence type="ECO:0000313" key="3">
    <source>
        <dbReference type="Proteomes" id="UP001417504"/>
    </source>
</evidence>
<accession>A0AAP0KLT6</accession>
<proteinExistence type="predicted"/>
<dbReference type="EMBL" id="JBBNAE010000001">
    <property type="protein sequence ID" value="KAK9154932.1"/>
    <property type="molecule type" value="Genomic_DNA"/>
</dbReference>
<comment type="caution">
    <text evidence="2">The sequence shown here is derived from an EMBL/GenBank/DDBJ whole genome shotgun (WGS) entry which is preliminary data.</text>
</comment>
<evidence type="ECO:0000256" key="1">
    <source>
        <dbReference type="SAM" id="MobiDB-lite"/>
    </source>
</evidence>
<dbReference type="Proteomes" id="UP001417504">
    <property type="component" value="Unassembled WGS sequence"/>
</dbReference>
<gene>
    <name evidence="2" type="ORF">Sjap_002412</name>
</gene>
<sequence length="102" mass="11227">MTKSPVKATLRPCLSLGPLGLQKAKEDKFPIRSSSRLGAIGLSGRKVPPSNTPSTALYIEDDGDDFNDIDEQDNTRVKMDGLDLTNYREAVVNLQASFMNRK</sequence>
<evidence type="ECO:0000313" key="2">
    <source>
        <dbReference type="EMBL" id="KAK9154932.1"/>
    </source>
</evidence>
<name>A0AAP0KLT6_9MAGN</name>
<protein>
    <submittedName>
        <fullName evidence="2">Uncharacterized protein</fullName>
    </submittedName>
</protein>
<keyword evidence="3" id="KW-1185">Reference proteome</keyword>